<accession>A0AAN6PWA8</accession>
<name>A0AAN6PWA8_9PEZI</name>
<dbReference type="AlphaFoldDB" id="A0AAN6PWA8"/>
<reference evidence="1" key="2">
    <citation type="submission" date="2023-05" db="EMBL/GenBank/DDBJ databases">
        <authorList>
            <consortium name="Lawrence Berkeley National Laboratory"/>
            <person name="Steindorff A."/>
            <person name="Hensen N."/>
            <person name="Bonometti L."/>
            <person name="Westerberg I."/>
            <person name="Brannstrom I.O."/>
            <person name="Guillou S."/>
            <person name="Cros-Aarteil S."/>
            <person name="Calhoun S."/>
            <person name="Haridas S."/>
            <person name="Kuo A."/>
            <person name="Mondo S."/>
            <person name="Pangilinan J."/>
            <person name="Riley R."/>
            <person name="Labutti K."/>
            <person name="Andreopoulos B."/>
            <person name="Lipzen A."/>
            <person name="Chen C."/>
            <person name="Yanf M."/>
            <person name="Daum C."/>
            <person name="Ng V."/>
            <person name="Clum A."/>
            <person name="Ohm R."/>
            <person name="Martin F."/>
            <person name="Silar P."/>
            <person name="Natvig D."/>
            <person name="Lalanne C."/>
            <person name="Gautier V."/>
            <person name="Ament-Velasquez S.L."/>
            <person name="Kruys A."/>
            <person name="Hutchinson M.I."/>
            <person name="Powell A.J."/>
            <person name="Barry K."/>
            <person name="Miller A.N."/>
            <person name="Grigoriev I.V."/>
            <person name="Debuchy R."/>
            <person name="Gladieux P."/>
            <person name="Thoren M.H."/>
            <person name="Johannesson H."/>
        </authorList>
    </citation>
    <scope>NUCLEOTIDE SEQUENCE</scope>
    <source>
        <strain evidence="1">CBS 757.83</strain>
    </source>
</reference>
<keyword evidence="2" id="KW-1185">Reference proteome</keyword>
<dbReference type="Gene3D" id="1.25.40.20">
    <property type="entry name" value="Ankyrin repeat-containing domain"/>
    <property type="match status" value="1"/>
</dbReference>
<dbReference type="EMBL" id="MU863667">
    <property type="protein sequence ID" value="KAK4097834.1"/>
    <property type="molecule type" value="Genomic_DNA"/>
</dbReference>
<sequence length="438" mass="49182">MGEKETVILLLSKGAHPLIQQKNPMTRPYHGDGSGRTIFHYAIARGHLNLVIHALRTIEKTYGIEARQLVEKLADSGVNMSFGDSACGVDGNNLMHYVQTLKEASAFVRCGFHKFNDRNSNVSRLAGSGDGKTWATLDTIRLCLDAGVDIFDGDSCKCPCSPGGCTISGIFSIDFPTSTFYSFEVAPGLFWSLEWVTLVEEHCGVEAAKRVLLSLLRRVKCDQPDIAIGHVCCHRGHGIAAGKGWRSYMFGNQPRPLADDDIADILDEESDFIDLLDMEMEELASDSLHSLRTRWMSVIKAKYDAHIEQVNKERAKYKPSFPTDYAEGQLQGDFQVDYKNDTYYPVGWPSVIFMFKTEPRAYAMTGAVSSYDSWLRYEHGRTDDYPIRDVRKSGWFERRAGWVKELVDLMELSADETDAGKKRLQELNEEKGAISKVQ</sequence>
<comment type="caution">
    <text evidence="1">The sequence shown here is derived from an EMBL/GenBank/DDBJ whole genome shotgun (WGS) entry which is preliminary data.</text>
</comment>
<organism evidence="1 2">
    <name type="scientific">Parathielavia hyrcaniae</name>
    <dbReference type="NCBI Taxonomy" id="113614"/>
    <lineage>
        <taxon>Eukaryota</taxon>
        <taxon>Fungi</taxon>
        <taxon>Dikarya</taxon>
        <taxon>Ascomycota</taxon>
        <taxon>Pezizomycotina</taxon>
        <taxon>Sordariomycetes</taxon>
        <taxon>Sordariomycetidae</taxon>
        <taxon>Sordariales</taxon>
        <taxon>Chaetomiaceae</taxon>
        <taxon>Parathielavia</taxon>
    </lineage>
</organism>
<evidence type="ECO:0000313" key="2">
    <source>
        <dbReference type="Proteomes" id="UP001305647"/>
    </source>
</evidence>
<dbReference type="Proteomes" id="UP001305647">
    <property type="component" value="Unassembled WGS sequence"/>
</dbReference>
<gene>
    <name evidence="1" type="ORF">N658DRAFT_488911</name>
</gene>
<evidence type="ECO:0000313" key="1">
    <source>
        <dbReference type="EMBL" id="KAK4097834.1"/>
    </source>
</evidence>
<dbReference type="InterPro" id="IPR036770">
    <property type="entry name" value="Ankyrin_rpt-contain_sf"/>
</dbReference>
<protein>
    <submittedName>
        <fullName evidence="1">Uncharacterized protein</fullName>
    </submittedName>
</protein>
<proteinExistence type="predicted"/>
<reference evidence="1" key="1">
    <citation type="journal article" date="2023" name="Mol. Phylogenet. Evol.">
        <title>Genome-scale phylogeny and comparative genomics of the fungal order Sordariales.</title>
        <authorList>
            <person name="Hensen N."/>
            <person name="Bonometti L."/>
            <person name="Westerberg I."/>
            <person name="Brannstrom I.O."/>
            <person name="Guillou S."/>
            <person name="Cros-Aarteil S."/>
            <person name="Calhoun S."/>
            <person name="Haridas S."/>
            <person name="Kuo A."/>
            <person name="Mondo S."/>
            <person name="Pangilinan J."/>
            <person name="Riley R."/>
            <person name="LaButti K."/>
            <person name="Andreopoulos B."/>
            <person name="Lipzen A."/>
            <person name="Chen C."/>
            <person name="Yan M."/>
            <person name="Daum C."/>
            <person name="Ng V."/>
            <person name="Clum A."/>
            <person name="Steindorff A."/>
            <person name="Ohm R.A."/>
            <person name="Martin F."/>
            <person name="Silar P."/>
            <person name="Natvig D.O."/>
            <person name="Lalanne C."/>
            <person name="Gautier V."/>
            <person name="Ament-Velasquez S.L."/>
            <person name="Kruys A."/>
            <person name="Hutchinson M.I."/>
            <person name="Powell A.J."/>
            <person name="Barry K."/>
            <person name="Miller A.N."/>
            <person name="Grigoriev I.V."/>
            <person name="Debuchy R."/>
            <person name="Gladieux P."/>
            <person name="Hiltunen Thoren M."/>
            <person name="Johannesson H."/>
        </authorList>
    </citation>
    <scope>NUCLEOTIDE SEQUENCE</scope>
    <source>
        <strain evidence="1">CBS 757.83</strain>
    </source>
</reference>